<evidence type="ECO:0000256" key="15">
    <source>
        <dbReference type="ARBA" id="ARBA00049551"/>
    </source>
</evidence>
<evidence type="ECO:0000256" key="11">
    <source>
        <dbReference type="ARBA" id="ARBA00023027"/>
    </source>
</evidence>
<protein>
    <recommendedName>
        <fullName evidence="4">NADH-ubiquinone oxidoreductase chain 6</fullName>
        <ecNumber evidence="3">7.1.1.2</ecNumber>
    </recommendedName>
    <alternativeName>
        <fullName evidence="14">NADH dehydrogenase subunit 6</fullName>
    </alternativeName>
</protein>
<comment type="similarity">
    <text evidence="2">Belongs to the complex I subunit 6 family.</text>
</comment>
<evidence type="ECO:0000256" key="2">
    <source>
        <dbReference type="ARBA" id="ARBA00005698"/>
    </source>
</evidence>
<keyword evidence="12 17" id="KW-0496">Mitochondrion</keyword>
<feature type="transmembrane region" description="Helical" evidence="16">
    <location>
        <begin position="79"/>
        <end position="100"/>
    </location>
</feature>
<dbReference type="EC" id="7.1.1.2" evidence="3"/>
<keyword evidence="5" id="KW-0813">Transport</keyword>
<reference evidence="17" key="1">
    <citation type="submission" date="2012-06" db="EMBL/GenBank/DDBJ databases">
        <title>Mitogenomics of the Coleoptera under dense taxon sampling.</title>
        <authorList>
            <person name="Timmermans M.J.T.N."/>
            <person name="Lim J."/>
            <person name="Dodsworth S."/>
            <person name="Haran J."/>
            <person name="Ahrens D."/>
            <person name="Bocak L."/>
            <person name="London A."/>
            <person name="Culverwell L."/>
            <person name="Vogler A.P."/>
        </authorList>
    </citation>
    <scope>NUCLEOTIDE SEQUENCE</scope>
</reference>
<name>A0A0S2MNC6_9SCAR</name>
<comment type="catalytic activity">
    <reaction evidence="15">
        <text>a ubiquinone + NADH + 5 H(+)(in) = a ubiquinol + NAD(+) + 4 H(+)(out)</text>
        <dbReference type="Rhea" id="RHEA:29091"/>
        <dbReference type="Rhea" id="RHEA-COMP:9565"/>
        <dbReference type="Rhea" id="RHEA-COMP:9566"/>
        <dbReference type="ChEBI" id="CHEBI:15378"/>
        <dbReference type="ChEBI" id="CHEBI:16389"/>
        <dbReference type="ChEBI" id="CHEBI:17976"/>
        <dbReference type="ChEBI" id="CHEBI:57540"/>
        <dbReference type="ChEBI" id="CHEBI:57945"/>
        <dbReference type="EC" id="7.1.1.2"/>
    </reaction>
</comment>
<evidence type="ECO:0000313" key="17">
    <source>
        <dbReference type="EMBL" id="ALO76229.1"/>
    </source>
</evidence>
<evidence type="ECO:0000256" key="16">
    <source>
        <dbReference type="SAM" id="Phobius"/>
    </source>
</evidence>
<evidence type="ECO:0000256" key="6">
    <source>
        <dbReference type="ARBA" id="ARBA00022660"/>
    </source>
</evidence>
<proteinExistence type="inferred from homology"/>
<keyword evidence="13 16" id="KW-0472">Membrane</keyword>
<evidence type="ECO:0000256" key="8">
    <source>
        <dbReference type="ARBA" id="ARBA00022967"/>
    </source>
</evidence>
<keyword evidence="9" id="KW-0249">Electron transport</keyword>
<evidence type="ECO:0000256" key="13">
    <source>
        <dbReference type="ARBA" id="ARBA00023136"/>
    </source>
</evidence>
<evidence type="ECO:0000256" key="1">
    <source>
        <dbReference type="ARBA" id="ARBA00004225"/>
    </source>
</evidence>
<dbReference type="GO" id="GO:0031966">
    <property type="term" value="C:mitochondrial membrane"/>
    <property type="evidence" value="ECO:0007669"/>
    <property type="project" value="UniProtKB-SubCell"/>
</dbReference>
<dbReference type="AlphaFoldDB" id="A0A0S2MNC6"/>
<feature type="transmembrane region" description="Helical" evidence="16">
    <location>
        <begin position="47"/>
        <end position="67"/>
    </location>
</feature>
<geneLocation type="mitochondrion" evidence="17"/>
<evidence type="ECO:0000256" key="3">
    <source>
        <dbReference type="ARBA" id="ARBA00012944"/>
    </source>
</evidence>
<organism evidence="17">
    <name type="scientific">Pleophylla sp. PLE01</name>
    <dbReference type="NCBI Taxonomy" id="1205642"/>
    <lineage>
        <taxon>Eukaryota</taxon>
        <taxon>Metazoa</taxon>
        <taxon>Ecdysozoa</taxon>
        <taxon>Arthropoda</taxon>
        <taxon>Hexapoda</taxon>
        <taxon>Insecta</taxon>
        <taxon>Pterygota</taxon>
        <taxon>Neoptera</taxon>
        <taxon>Endopterygota</taxon>
        <taxon>Coleoptera</taxon>
        <taxon>Polyphaga</taxon>
        <taxon>Scarabaeiformia</taxon>
        <taxon>Scarabaeidae</taxon>
        <taxon>Sericinae</taxon>
        <taxon>Pleophylla</taxon>
    </lineage>
</organism>
<accession>A0A0S2MNC6</accession>
<evidence type="ECO:0000256" key="4">
    <source>
        <dbReference type="ARBA" id="ARBA00021095"/>
    </source>
</evidence>
<dbReference type="GO" id="GO:0008137">
    <property type="term" value="F:NADH dehydrogenase (ubiquinone) activity"/>
    <property type="evidence" value="ECO:0007669"/>
    <property type="project" value="UniProtKB-EC"/>
</dbReference>
<dbReference type="PANTHER" id="PTHR11435:SF1">
    <property type="entry name" value="NADH-UBIQUINONE OXIDOREDUCTASE CHAIN 6"/>
    <property type="match status" value="1"/>
</dbReference>
<dbReference type="EMBL" id="JX412736">
    <property type="protein sequence ID" value="ALO76229.1"/>
    <property type="molecule type" value="Genomic_DNA"/>
</dbReference>
<keyword evidence="7 16" id="KW-0812">Transmembrane</keyword>
<evidence type="ECO:0000256" key="12">
    <source>
        <dbReference type="ARBA" id="ARBA00023128"/>
    </source>
</evidence>
<feature type="transmembrane region" description="Helical" evidence="16">
    <location>
        <begin position="129"/>
        <end position="153"/>
    </location>
</feature>
<keyword evidence="11" id="KW-0520">NAD</keyword>
<evidence type="ECO:0000256" key="14">
    <source>
        <dbReference type="ARBA" id="ARBA00031019"/>
    </source>
</evidence>
<evidence type="ECO:0000256" key="10">
    <source>
        <dbReference type="ARBA" id="ARBA00022989"/>
    </source>
</evidence>
<dbReference type="InterPro" id="IPR050269">
    <property type="entry name" value="ComplexI_Subunit6"/>
</dbReference>
<evidence type="ECO:0000256" key="7">
    <source>
        <dbReference type="ARBA" id="ARBA00022692"/>
    </source>
</evidence>
<comment type="subcellular location">
    <subcellularLocation>
        <location evidence="1">Mitochondrion membrane</location>
        <topology evidence="1">Multi-pass membrane protein</topology>
    </subcellularLocation>
</comment>
<gene>
    <name evidence="17" type="primary">nad6</name>
</gene>
<keyword evidence="10 16" id="KW-1133">Transmembrane helix</keyword>
<dbReference type="PANTHER" id="PTHR11435">
    <property type="entry name" value="NADH UBIQUINONE OXIDOREDUCTASE SUBUNIT ND6"/>
    <property type="match status" value="1"/>
</dbReference>
<evidence type="ECO:0000256" key="9">
    <source>
        <dbReference type="ARBA" id="ARBA00022982"/>
    </source>
</evidence>
<sequence>MIKILMTISLMMSLLFSMLTHPLSMGAILLTQTVTVAMTMGYFNYNYWFSYLLFLIMIGGMLVLFAYMTSVASNEKFKFSIKITVIIMMMTSMIILTLMLTDQYFTNLNNINPESISMMMKFKLSLNKFISYPSNIIMFMMIIYLLITLIAVVKITDIKKGPLRQFY</sequence>
<evidence type="ECO:0000256" key="5">
    <source>
        <dbReference type="ARBA" id="ARBA00022448"/>
    </source>
</evidence>
<keyword evidence="6" id="KW-0679">Respiratory chain</keyword>
<keyword evidence="8" id="KW-1278">Translocase</keyword>